<feature type="region of interest" description="Disordered" evidence="6">
    <location>
        <begin position="49"/>
        <end position="98"/>
    </location>
</feature>
<evidence type="ECO:0000256" key="5">
    <source>
        <dbReference type="PROSITE-ProRule" id="PRU00433"/>
    </source>
</evidence>
<dbReference type="InterPro" id="IPR007332">
    <property type="entry name" value="DUF411"/>
</dbReference>
<dbReference type="Proteomes" id="UP000218231">
    <property type="component" value="Unassembled WGS sequence"/>
</dbReference>
<organism evidence="9 10">
    <name type="scientific">Diploscapter pachys</name>
    <dbReference type="NCBI Taxonomy" id="2018661"/>
    <lineage>
        <taxon>Eukaryota</taxon>
        <taxon>Metazoa</taxon>
        <taxon>Ecdysozoa</taxon>
        <taxon>Nematoda</taxon>
        <taxon>Chromadorea</taxon>
        <taxon>Rhabditida</taxon>
        <taxon>Rhabditina</taxon>
        <taxon>Rhabditomorpha</taxon>
        <taxon>Rhabditoidea</taxon>
        <taxon>Rhabditidae</taxon>
        <taxon>Diploscapter</taxon>
    </lineage>
</organism>
<feature type="compositionally biased region" description="Polar residues" evidence="6">
    <location>
        <begin position="428"/>
        <end position="438"/>
    </location>
</feature>
<keyword evidence="3 5" id="KW-0479">Metal-binding</keyword>
<evidence type="ECO:0000313" key="9">
    <source>
        <dbReference type="EMBL" id="PAV70572.1"/>
    </source>
</evidence>
<name>A0A2A2K9J6_9BILA</name>
<keyword evidence="7" id="KW-0732">Signal</keyword>
<evidence type="ECO:0000256" key="6">
    <source>
        <dbReference type="SAM" id="MobiDB-lite"/>
    </source>
</evidence>
<evidence type="ECO:0000256" key="3">
    <source>
        <dbReference type="ARBA" id="ARBA00022723"/>
    </source>
</evidence>
<evidence type="ECO:0000313" key="10">
    <source>
        <dbReference type="Proteomes" id="UP000218231"/>
    </source>
</evidence>
<proteinExistence type="inferred from homology"/>
<dbReference type="Gene3D" id="1.10.760.10">
    <property type="entry name" value="Cytochrome c-like domain"/>
    <property type="match status" value="1"/>
</dbReference>
<evidence type="ECO:0000256" key="4">
    <source>
        <dbReference type="ARBA" id="ARBA00023004"/>
    </source>
</evidence>
<feature type="chain" id="PRO_5012674634" description="Cytochrome c domain-containing protein" evidence="7">
    <location>
        <begin position="38"/>
        <end position="545"/>
    </location>
</feature>
<dbReference type="Pfam" id="PF04214">
    <property type="entry name" value="DUF411"/>
    <property type="match status" value="1"/>
</dbReference>
<comment type="caution">
    <text evidence="9">The sequence shown here is derived from an EMBL/GenBank/DDBJ whole genome shotgun (WGS) entry which is preliminary data.</text>
</comment>
<dbReference type="InterPro" id="IPR009056">
    <property type="entry name" value="Cyt_c-like_dom"/>
</dbReference>
<sequence length="545" mass="57611">MAAITLRQGKMTNSLVRPSLLALTVSFSLLGAAPSFAAEEMDHSAMGHGAMEMDSAPSADPMPGMDHAQMGASKQQKKAAPVDHSKMKHSQPAAKPAHMDHSNINHGSMQGMDHGAMDHSMMNHGSDAPTTTSRTPIPVLTDADRQAAFPPLGGHQMHDSAINSFFLLDKLEYQDADEGSALAWEASGWGMALYDFEAEATAFIAGAVGSAAALGAAYFGLVNVGADDPHFPAVHAFLAMARDRSIEVRARDIEVPNLKDETLIRTGAGNYNAMCIGCHLAPGVDKTELSQALYPAPPNLAKIGSSNNPAAAFWTIKHGIKATGMPAWGKSMGDQYIWGIVAFLEQMPQMNAEQYKALVTTSGGHQHGGGESEMHNHEGQHGGNEPDHHGKVSSEAGHHDMEQSEAHHSHSADSEGHESEGGHHDATESSSDQNSKPGSKTHTHKDGKVIDHVETDMSAVKQSLGVAPRLASCHTAVIDGKFVEGHVPAEQVRELANRDDLIGVAVPGMPAGSPGMEVDGVTHAYQVIGFNKSGQDVVVAEYPGH</sequence>
<dbReference type="InterPro" id="IPR036909">
    <property type="entry name" value="Cyt_c-like_dom_sf"/>
</dbReference>
<evidence type="ECO:0000256" key="7">
    <source>
        <dbReference type="SAM" id="SignalP"/>
    </source>
</evidence>
<evidence type="ECO:0000259" key="8">
    <source>
        <dbReference type="PROSITE" id="PS51007"/>
    </source>
</evidence>
<feature type="region of interest" description="Disordered" evidence="6">
    <location>
        <begin position="361"/>
        <end position="447"/>
    </location>
</feature>
<feature type="domain" description="Cytochrome c" evidence="8">
    <location>
        <begin position="262"/>
        <end position="348"/>
    </location>
</feature>
<comment type="similarity">
    <text evidence="1">Belongs to the cytochrome c family.</text>
</comment>
<dbReference type="EMBL" id="LIAE01009248">
    <property type="protein sequence ID" value="PAV70572.1"/>
    <property type="molecule type" value="Genomic_DNA"/>
</dbReference>
<evidence type="ECO:0000256" key="2">
    <source>
        <dbReference type="ARBA" id="ARBA00022617"/>
    </source>
</evidence>
<dbReference type="Pfam" id="PF13442">
    <property type="entry name" value="Cytochrome_CBB3"/>
    <property type="match status" value="1"/>
</dbReference>
<dbReference type="GO" id="GO:0009055">
    <property type="term" value="F:electron transfer activity"/>
    <property type="evidence" value="ECO:0007669"/>
    <property type="project" value="InterPro"/>
</dbReference>
<keyword evidence="4 5" id="KW-0408">Iron</keyword>
<keyword evidence="10" id="KW-1185">Reference proteome</keyword>
<dbReference type="AlphaFoldDB" id="A0A2A2K9J6"/>
<dbReference type="PROSITE" id="PS51007">
    <property type="entry name" value="CYTC"/>
    <property type="match status" value="1"/>
</dbReference>
<evidence type="ECO:0000256" key="1">
    <source>
        <dbReference type="ARBA" id="ARBA00006488"/>
    </source>
</evidence>
<dbReference type="SUPFAM" id="SSF46626">
    <property type="entry name" value="Cytochrome c"/>
    <property type="match status" value="1"/>
</dbReference>
<protein>
    <recommendedName>
        <fullName evidence="8">Cytochrome c domain-containing protein</fullName>
    </recommendedName>
</protein>
<dbReference type="GO" id="GO:0020037">
    <property type="term" value="F:heme binding"/>
    <property type="evidence" value="ECO:0007669"/>
    <property type="project" value="InterPro"/>
</dbReference>
<feature type="signal peptide" evidence="7">
    <location>
        <begin position="1"/>
        <end position="37"/>
    </location>
</feature>
<feature type="compositionally biased region" description="Basic and acidic residues" evidence="6">
    <location>
        <begin position="368"/>
        <end position="427"/>
    </location>
</feature>
<keyword evidence="2 5" id="KW-0349">Heme</keyword>
<gene>
    <name evidence="9" type="ORF">WR25_23101</name>
</gene>
<dbReference type="OrthoDB" id="10651201at2759"/>
<accession>A0A2A2K9J6</accession>
<reference evidence="9 10" key="1">
    <citation type="journal article" date="2017" name="Curr. Biol.">
        <title>Genome architecture and evolution of a unichromosomal asexual nematode.</title>
        <authorList>
            <person name="Fradin H."/>
            <person name="Zegar C."/>
            <person name="Gutwein M."/>
            <person name="Lucas J."/>
            <person name="Kovtun M."/>
            <person name="Corcoran D."/>
            <person name="Baugh L.R."/>
            <person name="Kiontke K."/>
            <person name="Gunsalus K."/>
            <person name="Fitch D.H."/>
            <person name="Piano F."/>
        </authorList>
    </citation>
    <scope>NUCLEOTIDE SEQUENCE [LARGE SCALE GENOMIC DNA]</scope>
    <source>
        <strain evidence="9">PF1309</strain>
    </source>
</reference>
<dbReference type="GO" id="GO:0046872">
    <property type="term" value="F:metal ion binding"/>
    <property type="evidence" value="ECO:0007669"/>
    <property type="project" value="UniProtKB-KW"/>
</dbReference>